<feature type="region of interest" description="Disordered" evidence="1">
    <location>
        <begin position="1"/>
        <end position="73"/>
    </location>
</feature>
<proteinExistence type="predicted"/>
<dbReference type="EMBL" id="BMAW01068786">
    <property type="protein sequence ID" value="GFT65922.1"/>
    <property type="molecule type" value="Genomic_DNA"/>
</dbReference>
<organism evidence="2 3">
    <name type="scientific">Nephila pilipes</name>
    <name type="common">Giant wood spider</name>
    <name type="synonym">Nephila maculata</name>
    <dbReference type="NCBI Taxonomy" id="299642"/>
    <lineage>
        <taxon>Eukaryota</taxon>
        <taxon>Metazoa</taxon>
        <taxon>Ecdysozoa</taxon>
        <taxon>Arthropoda</taxon>
        <taxon>Chelicerata</taxon>
        <taxon>Arachnida</taxon>
        <taxon>Araneae</taxon>
        <taxon>Araneomorphae</taxon>
        <taxon>Entelegynae</taxon>
        <taxon>Araneoidea</taxon>
        <taxon>Nephilidae</taxon>
        <taxon>Nephila</taxon>
    </lineage>
</organism>
<reference evidence="2" key="1">
    <citation type="submission" date="2020-08" db="EMBL/GenBank/DDBJ databases">
        <title>Multicomponent nature underlies the extraordinary mechanical properties of spider dragline silk.</title>
        <authorList>
            <person name="Kono N."/>
            <person name="Nakamura H."/>
            <person name="Mori M."/>
            <person name="Yoshida Y."/>
            <person name="Ohtoshi R."/>
            <person name="Malay A.D."/>
            <person name="Moran D.A.P."/>
            <person name="Tomita M."/>
            <person name="Numata K."/>
            <person name="Arakawa K."/>
        </authorList>
    </citation>
    <scope>NUCLEOTIDE SEQUENCE</scope>
</reference>
<dbReference type="Proteomes" id="UP000887013">
    <property type="component" value="Unassembled WGS sequence"/>
</dbReference>
<protein>
    <submittedName>
        <fullName evidence="2">Uncharacterized protein</fullName>
    </submittedName>
</protein>
<evidence type="ECO:0000313" key="2">
    <source>
        <dbReference type="EMBL" id="GFT65922.1"/>
    </source>
</evidence>
<sequence length="73" mass="8242">QKAHNKKQQIKENKRHDQSAAGSRRGQRLGNKENYHQADCREETATAIERPGRSSSGDQEASDVRRDGRPGTR</sequence>
<feature type="compositionally biased region" description="Basic and acidic residues" evidence="1">
    <location>
        <begin position="62"/>
        <end position="73"/>
    </location>
</feature>
<gene>
    <name evidence="2" type="ORF">NPIL_139451</name>
</gene>
<feature type="non-terminal residue" evidence="2">
    <location>
        <position position="1"/>
    </location>
</feature>
<feature type="compositionally biased region" description="Basic and acidic residues" evidence="1">
    <location>
        <begin position="30"/>
        <end position="44"/>
    </location>
</feature>
<comment type="caution">
    <text evidence="2">The sequence shown here is derived from an EMBL/GenBank/DDBJ whole genome shotgun (WGS) entry which is preliminary data.</text>
</comment>
<evidence type="ECO:0000313" key="3">
    <source>
        <dbReference type="Proteomes" id="UP000887013"/>
    </source>
</evidence>
<evidence type="ECO:0000256" key="1">
    <source>
        <dbReference type="SAM" id="MobiDB-lite"/>
    </source>
</evidence>
<name>A0A8X6PE60_NEPPI</name>
<feature type="compositionally biased region" description="Basic and acidic residues" evidence="1">
    <location>
        <begin position="9"/>
        <end position="18"/>
    </location>
</feature>
<dbReference type="AlphaFoldDB" id="A0A8X6PE60"/>
<accession>A0A8X6PE60</accession>
<keyword evidence="3" id="KW-1185">Reference proteome</keyword>